<keyword evidence="1" id="KW-0805">Transcription regulation</keyword>
<sequence length="296" mass="32019">MRDLDAAHEVLSAAYAKLRLSSTGRRASLRLASRTLGAVRFDELDCRIGFEADCEPSDGYIFGQLACGRVVYSSDGEDRFVRGGDAFLAAPPGRPFTAVTGNLHASIVVFGQAVVDEVVDDVRFVGCRPVSARAAAVWRATSLHLRDGILPAFAGNSLVLANATRLLVATTLATFPHATVSRSKVWDRSDAHPRTLRRAIMFIESNAAMDITAADIARAARVSIRAIQLAFRRHLDTTPMAYLRSVRMSCAHTDLLAANGSVTEIAARWGYARPSVFAAHYRAAYGVPPSRTLWSG</sequence>
<accession>A0A1G7P2V1</accession>
<protein>
    <submittedName>
        <fullName evidence="5">AraC-type DNA-binding protein</fullName>
    </submittedName>
</protein>
<feature type="domain" description="HTH araC/xylS-type" evidence="4">
    <location>
        <begin position="197"/>
        <end position="295"/>
    </location>
</feature>
<evidence type="ECO:0000259" key="4">
    <source>
        <dbReference type="PROSITE" id="PS01124"/>
    </source>
</evidence>
<dbReference type="PROSITE" id="PS00041">
    <property type="entry name" value="HTH_ARAC_FAMILY_1"/>
    <property type="match status" value="1"/>
</dbReference>
<dbReference type="GO" id="GO:0043565">
    <property type="term" value="F:sequence-specific DNA binding"/>
    <property type="evidence" value="ECO:0007669"/>
    <property type="project" value="InterPro"/>
</dbReference>
<reference evidence="6" key="1">
    <citation type="submission" date="2016-10" db="EMBL/GenBank/DDBJ databases">
        <authorList>
            <person name="Varghese N."/>
            <person name="Submissions S."/>
        </authorList>
    </citation>
    <scope>NUCLEOTIDE SEQUENCE [LARGE SCALE GENOMIC DNA]</scope>
    <source>
        <strain evidence="6">CGMCC 4.3506</strain>
    </source>
</reference>
<dbReference type="EMBL" id="FNCC01000003">
    <property type="protein sequence ID" value="SDF80642.1"/>
    <property type="molecule type" value="Genomic_DNA"/>
</dbReference>
<dbReference type="SUPFAM" id="SSF46689">
    <property type="entry name" value="Homeodomain-like"/>
    <property type="match status" value="2"/>
</dbReference>
<evidence type="ECO:0000256" key="1">
    <source>
        <dbReference type="ARBA" id="ARBA00023015"/>
    </source>
</evidence>
<evidence type="ECO:0000256" key="2">
    <source>
        <dbReference type="ARBA" id="ARBA00023125"/>
    </source>
</evidence>
<dbReference type="InterPro" id="IPR050204">
    <property type="entry name" value="AraC_XylS_family_regulators"/>
</dbReference>
<evidence type="ECO:0000256" key="3">
    <source>
        <dbReference type="ARBA" id="ARBA00023163"/>
    </source>
</evidence>
<dbReference type="InterPro" id="IPR018062">
    <property type="entry name" value="HTH_AraC-typ_CS"/>
</dbReference>
<dbReference type="Gene3D" id="1.10.10.60">
    <property type="entry name" value="Homeodomain-like"/>
    <property type="match status" value="1"/>
</dbReference>
<keyword evidence="2 5" id="KW-0238">DNA-binding</keyword>
<organism evidence="5 6">
    <name type="scientific">Lentzea fradiae</name>
    <dbReference type="NCBI Taxonomy" id="200378"/>
    <lineage>
        <taxon>Bacteria</taxon>
        <taxon>Bacillati</taxon>
        <taxon>Actinomycetota</taxon>
        <taxon>Actinomycetes</taxon>
        <taxon>Pseudonocardiales</taxon>
        <taxon>Pseudonocardiaceae</taxon>
        <taxon>Lentzea</taxon>
    </lineage>
</organism>
<dbReference type="Proteomes" id="UP000199623">
    <property type="component" value="Unassembled WGS sequence"/>
</dbReference>
<dbReference type="InterPro" id="IPR018060">
    <property type="entry name" value="HTH_AraC"/>
</dbReference>
<evidence type="ECO:0000313" key="5">
    <source>
        <dbReference type="EMBL" id="SDF80642.1"/>
    </source>
</evidence>
<name>A0A1G7P2V1_9PSEU</name>
<evidence type="ECO:0000313" key="6">
    <source>
        <dbReference type="Proteomes" id="UP000199623"/>
    </source>
</evidence>
<dbReference type="PANTHER" id="PTHR46796:SF12">
    <property type="entry name" value="HTH-TYPE DNA-BINDING TRANSCRIPTIONAL ACTIVATOR EUTR"/>
    <property type="match status" value="1"/>
</dbReference>
<keyword evidence="3" id="KW-0804">Transcription</keyword>
<proteinExistence type="predicted"/>
<dbReference type="Pfam" id="PF12833">
    <property type="entry name" value="HTH_18"/>
    <property type="match status" value="1"/>
</dbReference>
<keyword evidence="6" id="KW-1185">Reference proteome</keyword>
<dbReference type="InterPro" id="IPR009057">
    <property type="entry name" value="Homeodomain-like_sf"/>
</dbReference>
<dbReference type="PANTHER" id="PTHR46796">
    <property type="entry name" value="HTH-TYPE TRANSCRIPTIONAL ACTIVATOR RHAS-RELATED"/>
    <property type="match status" value="1"/>
</dbReference>
<dbReference type="PROSITE" id="PS01124">
    <property type="entry name" value="HTH_ARAC_FAMILY_2"/>
    <property type="match status" value="1"/>
</dbReference>
<dbReference type="AlphaFoldDB" id="A0A1G7P2V1"/>
<dbReference type="GO" id="GO:0003700">
    <property type="term" value="F:DNA-binding transcription factor activity"/>
    <property type="evidence" value="ECO:0007669"/>
    <property type="project" value="InterPro"/>
</dbReference>
<dbReference type="STRING" id="200378.SAMN05216553_103375"/>
<dbReference type="SMART" id="SM00342">
    <property type="entry name" value="HTH_ARAC"/>
    <property type="match status" value="1"/>
</dbReference>
<gene>
    <name evidence="5" type="ORF">SAMN05216553_103375</name>
</gene>